<protein>
    <recommendedName>
        <fullName evidence="4">DUF1499 domain-containing protein</fullName>
    </recommendedName>
</protein>
<organism evidence="2 3">
    <name type="scientific">Oceanicoccus sagamiensis</name>
    <dbReference type="NCBI Taxonomy" id="716816"/>
    <lineage>
        <taxon>Bacteria</taxon>
        <taxon>Pseudomonadati</taxon>
        <taxon>Pseudomonadota</taxon>
        <taxon>Gammaproteobacteria</taxon>
        <taxon>Cellvibrionales</taxon>
        <taxon>Spongiibacteraceae</taxon>
        <taxon>Oceanicoccus</taxon>
    </lineage>
</organism>
<proteinExistence type="predicted"/>
<gene>
    <name evidence="2" type="ORF">BST96_11020</name>
</gene>
<dbReference type="PIRSF" id="PIRSF026426">
    <property type="entry name" value="DUF1499"/>
    <property type="match status" value="1"/>
</dbReference>
<dbReference type="AlphaFoldDB" id="A0A1X9NJ32"/>
<keyword evidence="3" id="KW-1185">Reference proteome</keyword>
<evidence type="ECO:0000256" key="1">
    <source>
        <dbReference type="SAM" id="SignalP"/>
    </source>
</evidence>
<accession>A0A1X9NJ32</accession>
<feature type="signal peptide" evidence="1">
    <location>
        <begin position="1"/>
        <end position="25"/>
    </location>
</feature>
<dbReference type="PANTHER" id="PTHR34801:SF6">
    <property type="entry name" value="SLL1620 PROTEIN"/>
    <property type="match status" value="1"/>
</dbReference>
<dbReference type="STRING" id="716816.BST96_11020"/>
<evidence type="ECO:0000313" key="3">
    <source>
        <dbReference type="Proteomes" id="UP000193450"/>
    </source>
</evidence>
<dbReference type="PROSITE" id="PS51257">
    <property type="entry name" value="PROKAR_LIPOPROTEIN"/>
    <property type="match status" value="1"/>
</dbReference>
<dbReference type="Pfam" id="PF07386">
    <property type="entry name" value="DUF1499"/>
    <property type="match status" value="1"/>
</dbReference>
<dbReference type="PANTHER" id="PTHR34801">
    <property type="entry name" value="EXPRESSED PROTEIN"/>
    <property type="match status" value="1"/>
</dbReference>
<evidence type="ECO:0008006" key="4">
    <source>
        <dbReference type="Google" id="ProtNLM"/>
    </source>
</evidence>
<reference evidence="2 3" key="1">
    <citation type="submission" date="2016-11" db="EMBL/GenBank/DDBJ databases">
        <title>Trade-off between light-utilization and light-protection in marine flavobacteria.</title>
        <authorList>
            <person name="Kumagai Y."/>
        </authorList>
    </citation>
    <scope>NUCLEOTIDE SEQUENCE [LARGE SCALE GENOMIC DNA]</scope>
    <source>
        <strain evidence="2 3">NBRC 107125</strain>
    </source>
</reference>
<feature type="chain" id="PRO_5010987748" description="DUF1499 domain-containing protein" evidence="1">
    <location>
        <begin position="26"/>
        <end position="156"/>
    </location>
</feature>
<name>A0A1X9NJ32_9GAMM</name>
<sequence length="156" mass="17066">MKDGTVKYILTSLALAILLTGCANQPEPSPAQHSGQARLAPCPASPNCASTQAASSAQLIKAPTLAVAPEQAWPAVVAAVKTLPRTRLTEQDGYYLRAESRSWLFRFTDDIELYLDHDKQQLTMRSASRLGYSDLGVNSRRLTKLIDKLRLQGIVK</sequence>
<dbReference type="KEGG" id="osg:BST96_11020"/>
<dbReference type="EMBL" id="CP019343">
    <property type="protein sequence ID" value="ARN76372.1"/>
    <property type="molecule type" value="Genomic_DNA"/>
</dbReference>
<keyword evidence="1" id="KW-0732">Signal</keyword>
<dbReference type="Proteomes" id="UP000193450">
    <property type="component" value="Chromosome"/>
</dbReference>
<dbReference type="InterPro" id="IPR010865">
    <property type="entry name" value="DUF1499"/>
</dbReference>
<evidence type="ECO:0000313" key="2">
    <source>
        <dbReference type="EMBL" id="ARN76372.1"/>
    </source>
</evidence>